<name>A0A0M6Y1Y7_9HYPH</name>
<protein>
    <recommendedName>
        <fullName evidence="3">DUF1491 family protein</fullName>
    </recommendedName>
</protein>
<dbReference type="AlphaFoldDB" id="A0A0M6Y1Y7"/>
<evidence type="ECO:0000313" key="1">
    <source>
        <dbReference type="EMBL" id="CTQ42839.1"/>
    </source>
</evidence>
<dbReference type="Pfam" id="PF07372">
    <property type="entry name" value="DUF1491"/>
    <property type="match status" value="1"/>
</dbReference>
<dbReference type="STRING" id="187304.B0E33_23820"/>
<gene>
    <name evidence="1" type="ORF">LAL4801_01276</name>
</gene>
<sequence>MRVTSEFFVSALVRRVFGEGGFAAVSRKGAPEAGAVFICVDRLDGSFDFYGPAPQAMFSSLPQGRLFESVFERADRETIDARLASEARMDPDYWLVDIEARDGRIDLPLVQDEPKPDTDLFRF</sequence>
<evidence type="ECO:0008006" key="3">
    <source>
        <dbReference type="Google" id="ProtNLM"/>
    </source>
</evidence>
<dbReference type="OrthoDB" id="9809136at2"/>
<organism evidence="1 2">
    <name type="scientific">Roseibium aggregatum</name>
    <dbReference type="NCBI Taxonomy" id="187304"/>
    <lineage>
        <taxon>Bacteria</taxon>
        <taxon>Pseudomonadati</taxon>
        <taxon>Pseudomonadota</taxon>
        <taxon>Alphaproteobacteria</taxon>
        <taxon>Hyphomicrobiales</taxon>
        <taxon>Stappiaceae</taxon>
        <taxon>Roseibium</taxon>
    </lineage>
</organism>
<evidence type="ECO:0000313" key="2">
    <source>
        <dbReference type="Proteomes" id="UP000048926"/>
    </source>
</evidence>
<dbReference type="EMBL" id="CXST01000001">
    <property type="protein sequence ID" value="CTQ42839.1"/>
    <property type="molecule type" value="Genomic_DNA"/>
</dbReference>
<dbReference type="RefSeq" id="WP_055656625.1">
    <property type="nucleotide sequence ID" value="NZ_CXST01000001.1"/>
</dbReference>
<accession>A0A0M6Y1Y7</accession>
<proteinExistence type="predicted"/>
<dbReference type="Proteomes" id="UP000048926">
    <property type="component" value="Unassembled WGS sequence"/>
</dbReference>
<keyword evidence="2" id="KW-1185">Reference proteome</keyword>
<reference evidence="2" key="1">
    <citation type="submission" date="2015-07" db="EMBL/GenBank/DDBJ databases">
        <authorList>
            <person name="Rodrigo-Torres Lidia"/>
            <person name="Arahal R.David."/>
        </authorList>
    </citation>
    <scope>NUCLEOTIDE SEQUENCE [LARGE SCALE GENOMIC DNA]</scope>
    <source>
        <strain evidence="2">CECT 4801</strain>
    </source>
</reference>
<dbReference type="Gene3D" id="3.40.1530.20">
    <property type="entry name" value="Protein of unknown function (DUF1491)"/>
    <property type="match status" value="1"/>
</dbReference>
<dbReference type="InterPro" id="IPR009964">
    <property type="entry name" value="DUF1491"/>
</dbReference>